<sequence length="294" mass="32905">MIAPLLLALLCLILLSLSGWLFFNGLRKTDTERILNRLSQGQPEPAPRKGSWLALERMFLRAGLGRPTERIGLWLCLWVLSILLGYALAGWIGAVVLLLLPPLLLRLYVAWLYQRRLKRMIAQLPPLLDHTVRSLKSGRTLADAVLGGIEASSPPLKNAMGRVQRNVSLGVNLPEAIHDFAELYEEDELRMFALGLKVNHRYGGNASELLENLIKLIREREQGARQLSAMTGETRMTAWVLGALPVLLVSYFMLTNPGYMLGMWHDPAGQHMLIAALVLQVCGCLALWRMLRSI</sequence>
<gene>
    <name evidence="8" type="ORF">PCL1606_53990</name>
</gene>
<dbReference type="Proteomes" id="UP000032748">
    <property type="component" value="Chromosome"/>
</dbReference>
<organism evidence="8 9">
    <name type="scientific">Pseudomonas chlororaphis</name>
    <dbReference type="NCBI Taxonomy" id="587753"/>
    <lineage>
        <taxon>Bacteria</taxon>
        <taxon>Pseudomonadati</taxon>
        <taxon>Pseudomonadota</taxon>
        <taxon>Gammaproteobacteria</taxon>
        <taxon>Pseudomonadales</taxon>
        <taxon>Pseudomonadaceae</taxon>
        <taxon>Pseudomonas</taxon>
    </lineage>
</organism>
<dbReference type="InterPro" id="IPR042094">
    <property type="entry name" value="T2SS_GspF_sf"/>
</dbReference>
<evidence type="ECO:0000256" key="1">
    <source>
        <dbReference type="ARBA" id="ARBA00004651"/>
    </source>
</evidence>
<dbReference type="OrthoDB" id="597333at2"/>
<evidence type="ECO:0000259" key="7">
    <source>
        <dbReference type="Pfam" id="PF00482"/>
    </source>
</evidence>
<feature type="domain" description="Type II secretion system protein GspF" evidence="7">
    <location>
        <begin position="128"/>
        <end position="253"/>
    </location>
</feature>
<dbReference type="KEGG" id="pcz:PCL1606_53990"/>
<dbReference type="InterPro" id="IPR018076">
    <property type="entry name" value="T2SS_GspF_dom"/>
</dbReference>
<dbReference type="PATRIC" id="fig|587753.10.peg.5391"/>
<comment type="subcellular location">
    <subcellularLocation>
        <location evidence="1">Cell membrane</location>
        <topology evidence="1">Multi-pass membrane protein</topology>
    </subcellularLocation>
</comment>
<evidence type="ECO:0000256" key="4">
    <source>
        <dbReference type="ARBA" id="ARBA00022989"/>
    </source>
</evidence>
<keyword evidence="2" id="KW-1003">Cell membrane</keyword>
<dbReference type="PANTHER" id="PTHR35007:SF1">
    <property type="entry name" value="PILUS ASSEMBLY PROTEIN"/>
    <property type="match status" value="1"/>
</dbReference>
<feature type="transmembrane region" description="Helical" evidence="6">
    <location>
        <begin position="71"/>
        <end position="89"/>
    </location>
</feature>
<evidence type="ECO:0000256" key="5">
    <source>
        <dbReference type="ARBA" id="ARBA00023136"/>
    </source>
</evidence>
<proteinExistence type="predicted"/>
<reference evidence="8 9" key="1">
    <citation type="journal article" date="2015" name="Mol. Plant Microbe Interact.">
        <title>Comparative Genomic Analysis of Pseudomonas chlororaphis PCL1606 Reveals New Insight into Antifungal Compounds Involved in Biocontrol.</title>
        <authorList>
            <person name="Calderon C.E."/>
            <person name="Ramos C."/>
            <person name="de Vicente A."/>
            <person name="Cazorla F.M."/>
        </authorList>
    </citation>
    <scope>NUCLEOTIDE SEQUENCE [LARGE SCALE GENOMIC DNA]</scope>
    <source>
        <strain evidence="8 9">PCL1606</strain>
    </source>
</reference>
<dbReference type="RefSeq" id="WP_045885888.1">
    <property type="nucleotide sequence ID" value="NZ_CP011110.1"/>
</dbReference>
<name>A0A0D5Y745_9PSED</name>
<keyword evidence="3 6" id="KW-0812">Transmembrane</keyword>
<evidence type="ECO:0000313" key="8">
    <source>
        <dbReference type="EMBL" id="AKA26844.1"/>
    </source>
</evidence>
<dbReference type="Gene3D" id="1.20.81.30">
    <property type="entry name" value="Type II secretion system (T2SS), domain F"/>
    <property type="match status" value="1"/>
</dbReference>
<evidence type="ECO:0000256" key="2">
    <source>
        <dbReference type="ARBA" id="ARBA00022475"/>
    </source>
</evidence>
<feature type="transmembrane region" description="Helical" evidence="6">
    <location>
        <begin position="273"/>
        <end position="291"/>
    </location>
</feature>
<dbReference type="GO" id="GO:0005886">
    <property type="term" value="C:plasma membrane"/>
    <property type="evidence" value="ECO:0007669"/>
    <property type="project" value="UniProtKB-SubCell"/>
</dbReference>
<keyword evidence="5 6" id="KW-0472">Membrane</keyword>
<dbReference type="Pfam" id="PF00482">
    <property type="entry name" value="T2SSF"/>
    <property type="match status" value="1"/>
</dbReference>
<keyword evidence="4 6" id="KW-1133">Transmembrane helix</keyword>
<evidence type="ECO:0000256" key="6">
    <source>
        <dbReference type="SAM" id="Phobius"/>
    </source>
</evidence>
<accession>A0A0D5Y745</accession>
<dbReference type="AlphaFoldDB" id="A0A0D5Y745"/>
<feature type="transmembrane region" description="Helical" evidence="6">
    <location>
        <begin position="95"/>
        <end position="113"/>
    </location>
</feature>
<dbReference type="PANTHER" id="PTHR35007">
    <property type="entry name" value="INTEGRAL MEMBRANE PROTEIN-RELATED"/>
    <property type="match status" value="1"/>
</dbReference>
<feature type="transmembrane region" description="Helical" evidence="6">
    <location>
        <begin position="6"/>
        <end position="23"/>
    </location>
</feature>
<evidence type="ECO:0000313" key="9">
    <source>
        <dbReference type="Proteomes" id="UP000032748"/>
    </source>
</evidence>
<feature type="transmembrane region" description="Helical" evidence="6">
    <location>
        <begin position="236"/>
        <end position="253"/>
    </location>
</feature>
<protein>
    <submittedName>
        <fullName evidence="8">Type II secretion system protein F</fullName>
    </submittedName>
</protein>
<dbReference type="EMBL" id="CP011110">
    <property type="protein sequence ID" value="AKA26844.1"/>
    <property type="molecule type" value="Genomic_DNA"/>
</dbReference>
<evidence type="ECO:0000256" key="3">
    <source>
        <dbReference type="ARBA" id="ARBA00022692"/>
    </source>
</evidence>